<dbReference type="AlphaFoldDB" id="A0A9W7FST5"/>
<gene>
    <name evidence="3" type="ORF">TrLO_g12474</name>
</gene>
<feature type="chain" id="PRO_5040907927" evidence="2">
    <location>
        <begin position="18"/>
        <end position="664"/>
    </location>
</feature>
<protein>
    <submittedName>
        <fullName evidence="3">Uncharacterized protein</fullName>
    </submittedName>
</protein>
<dbReference type="Proteomes" id="UP001165122">
    <property type="component" value="Unassembled WGS sequence"/>
</dbReference>
<proteinExistence type="predicted"/>
<feature type="signal peptide" evidence="2">
    <location>
        <begin position="1"/>
        <end position="17"/>
    </location>
</feature>
<sequence>MNSLIYLLYLLAPTAFSIPFPPNLSPPPSTPLPSPDLHASHLPQNLHLSSPFHLEKTVKLQNDIIHDQLPTFISTLNTLSISNSISNTISNTILNTGELKHLPSPSTTSVLPLKSSYVIGTTNGLLFPSEIVKVTKKVRREFYKFKDDEVEDTFNEEGREVIEEFKDSPEKIVDETDDTGGVVGDDDYVLLGGAENYGRGDKKEDKKADEDGWLILGGYPVDTLYGFDCNEDGEEDVIGGFKFESEGVYVNALVCYDYINKRVVWSSTLEITRFKNNWMFDLDIFNYRGYVLTSLCKLVSVDLKTGRAEPMAVGLGGREECFGGVVEEGYWANGERVERVEMDGRKKLGGVDVRGRAAGWIVRLGENQLSFWRIEEQTALLYVLNSKTLKIKAGYPLQFGCNSGHVSVLVTIGKLSEGEVAKLRGVKGGVSGTKVAFTVDNALVYLDVDSFEISETNLGFTSTVNPYTRTHESGTVIGVAGAGRWAEYRIEEVGGGRWEKGRKGGRRDAREGEVVVEDMEVKGGWVRVVYDTNGFMGDMLSGTVEIWEGNGAEKKLFGKQGVTGEAIFWGGAIPRTMELELVVRKSSGARTSQGFVVHYNENVLEGLEWLVLLPMLFVGVAIGGYDDEKRKKKEFRDEIFGEDVGGGVGGGSGRRSGGGSLSLG</sequence>
<feature type="compositionally biased region" description="Gly residues" evidence="1">
    <location>
        <begin position="643"/>
        <end position="664"/>
    </location>
</feature>
<evidence type="ECO:0000313" key="3">
    <source>
        <dbReference type="EMBL" id="GMI17336.1"/>
    </source>
</evidence>
<accession>A0A9W7FST5</accession>
<organism evidence="3 4">
    <name type="scientific">Triparma laevis f. longispina</name>
    <dbReference type="NCBI Taxonomy" id="1714387"/>
    <lineage>
        <taxon>Eukaryota</taxon>
        <taxon>Sar</taxon>
        <taxon>Stramenopiles</taxon>
        <taxon>Ochrophyta</taxon>
        <taxon>Bolidophyceae</taxon>
        <taxon>Parmales</taxon>
        <taxon>Triparmaceae</taxon>
        <taxon>Triparma</taxon>
    </lineage>
</organism>
<name>A0A9W7FST5_9STRA</name>
<evidence type="ECO:0000256" key="2">
    <source>
        <dbReference type="SAM" id="SignalP"/>
    </source>
</evidence>
<keyword evidence="4" id="KW-1185">Reference proteome</keyword>
<comment type="caution">
    <text evidence="3">The sequence shown here is derived from an EMBL/GenBank/DDBJ whole genome shotgun (WGS) entry which is preliminary data.</text>
</comment>
<reference evidence="4" key="1">
    <citation type="journal article" date="2023" name="Commun. Biol.">
        <title>Genome analysis of Parmales, the sister group of diatoms, reveals the evolutionary specialization of diatoms from phago-mixotrophs to photoautotrophs.</title>
        <authorList>
            <person name="Ban H."/>
            <person name="Sato S."/>
            <person name="Yoshikawa S."/>
            <person name="Yamada K."/>
            <person name="Nakamura Y."/>
            <person name="Ichinomiya M."/>
            <person name="Sato N."/>
            <person name="Blanc-Mathieu R."/>
            <person name="Endo H."/>
            <person name="Kuwata A."/>
            <person name="Ogata H."/>
        </authorList>
    </citation>
    <scope>NUCLEOTIDE SEQUENCE [LARGE SCALE GENOMIC DNA]</scope>
    <source>
        <strain evidence="4">NIES 3700</strain>
    </source>
</reference>
<evidence type="ECO:0000256" key="1">
    <source>
        <dbReference type="SAM" id="MobiDB-lite"/>
    </source>
</evidence>
<dbReference type="OrthoDB" id="10504336at2759"/>
<evidence type="ECO:0000313" key="4">
    <source>
        <dbReference type="Proteomes" id="UP001165122"/>
    </source>
</evidence>
<keyword evidence="2" id="KW-0732">Signal</keyword>
<dbReference type="EMBL" id="BRXW01000288">
    <property type="protein sequence ID" value="GMI17336.1"/>
    <property type="molecule type" value="Genomic_DNA"/>
</dbReference>
<feature type="region of interest" description="Disordered" evidence="1">
    <location>
        <begin position="641"/>
        <end position="664"/>
    </location>
</feature>